<dbReference type="AlphaFoldDB" id="A0A344J6G9"/>
<evidence type="ECO:0000313" key="2">
    <source>
        <dbReference type="EMBL" id="AXA84629.1"/>
    </source>
</evidence>
<keyword evidence="1" id="KW-1133">Transmembrane helix</keyword>
<dbReference type="EMBL" id="CP029556">
    <property type="protein sequence ID" value="AXA84629.1"/>
    <property type="molecule type" value="Genomic_DNA"/>
</dbReference>
<keyword evidence="3" id="KW-1185">Reference proteome</keyword>
<reference evidence="3" key="1">
    <citation type="submission" date="2018-05" db="EMBL/GenBank/DDBJ databases">
        <title>Luteimonas pekinense sp. nov., isolated from human Meibomian gland secretions, Beijing, China.</title>
        <authorList>
            <person name="Wen T."/>
            <person name="Bai H."/>
            <person name="Lv H."/>
        </authorList>
    </citation>
    <scope>NUCLEOTIDE SEQUENCE [LARGE SCALE GENOMIC DNA]</scope>
    <source>
        <strain evidence="3">83-4</strain>
    </source>
</reference>
<keyword evidence="1" id="KW-0812">Transmembrane</keyword>
<name>A0A344J6G9_9GAMM</name>
<feature type="transmembrane region" description="Helical" evidence="1">
    <location>
        <begin position="87"/>
        <end position="105"/>
    </location>
</feature>
<feature type="transmembrane region" description="Helical" evidence="1">
    <location>
        <begin position="117"/>
        <end position="142"/>
    </location>
</feature>
<dbReference type="OrthoDB" id="9787530at2"/>
<feature type="transmembrane region" description="Helical" evidence="1">
    <location>
        <begin position="56"/>
        <end position="75"/>
    </location>
</feature>
<dbReference type="RefSeq" id="WP_112926842.1">
    <property type="nucleotide sequence ID" value="NZ_CP029556.1"/>
</dbReference>
<proteinExistence type="predicted"/>
<accession>A0A344J6G9</accession>
<gene>
    <name evidence="2" type="ORF">DCD74_07985</name>
</gene>
<feature type="transmembrane region" description="Helical" evidence="1">
    <location>
        <begin position="162"/>
        <end position="184"/>
    </location>
</feature>
<organism evidence="2 3">
    <name type="scientific">Solilutibacter oculi</name>
    <dbReference type="NCBI Taxonomy" id="2698682"/>
    <lineage>
        <taxon>Bacteria</taxon>
        <taxon>Pseudomonadati</taxon>
        <taxon>Pseudomonadota</taxon>
        <taxon>Gammaproteobacteria</taxon>
        <taxon>Lysobacterales</taxon>
        <taxon>Lysobacteraceae</taxon>
        <taxon>Solilutibacter</taxon>
    </lineage>
</organism>
<dbReference type="Proteomes" id="UP000251842">
    <property type="component" value="Chromosome"/>
</dbReference>
<evidence type="ECO:0000313" key="3">
    <source>
        <dbReference type="Proteomes" id="UP000251842"/>
    </source>
</evidence>
<evidence type="ECO:0000256" key="1">
    <source>
        <dbReference type="SAM" id="Phobius"/>
    </source>
</evidence>
<dbReference type="KEGG" id="lue:DCD74_07985"/>
<evidence type="ECO:0008006" key="4">
    <source>
        <dbReference type="Google" id="ProtNLM"/>
    </source>
</evidence>
<sequence length="195" mass="21552">MKTENLRNQLIVAAALVLAMTLTRFHHIGSVLHLQDASMAVFFLGGLFLRRHAAFAGYLLLAVVIDYIAVSLRGLSFFEAYCVTPSYGFLLLAYAALWYAGRFYAPRLRLETRSLAGALGVGFVAATVSFLISNGAFYWLGGRYAEPHFAEYISRVGQWGPLFVRVTMTYIVAGLAAYAGVMALRRDDRTHIARA</sequence>
<keyword evidence="1" id="KW-0472">Membrane</keyword>
<protein>
    <recommendedName>
        <fullName evidence="4">Cobalamin ABC transporter</fullName>
    </recommendedName>
</protein>